<gene>
    <name evidence="2" type="ORF">SAMN04488563_2600</name>
</gene>
<evidence type="ECO:0000313" key="3">
    <source>
        <dbReference type="Proteomes" id="UP000182977"/>
    </source>
</evidence>
<dbReference type="SUPFAM" id="SSF48208">
    <property type="entry name" value="Six-hairpin glycosidases"/>
    <property type="match status" value="1"/>
</dbReference>
<dbReference type="RefSeq" id="WP_046769059.1">
    <property type="nucleotide sequence ID" value="NZ_KQ061230.1"/>
</dbReference>
<reference evidence="3" key="1">
    <citation type="submission" date="2016-10" db="EMBL/GenBank/DDBJ databases">
        <authorList>
            <person name="Varghese N."/>
            <person name="Submissions S."/>
        </authorList>
    </citation>
    <scope>NUCLEOTIDE SEQUENCE [LARGE SCALE GENOMIC DNA]</scope>
    <source>
        <strain evidence="3">DSM 45079</strain>
    </source>
</reference>
<dbReference type="AlphaFoldDB" id="A0A1H2JE22"/>
<dbReference type="GO" id="GO:0005975">
    <property type="term" value="P:carbohydrate metabolic process"/>
    <property type="evidence" value="ECO:0007669"/>
    <property type="project" value="InterPro"/>
</dbReference>
<dbReference type="Proteomes" id="UP000182977">
    <property type="component" value="Chromosome I"/>
</dbReference>
<organism evidence="2 3">
    <name type="scientific">Jiangella alkaliphila</name>
    <dbReference type="NCBI Taxonomy" id="419479"/>
    <lineage>
        <taxon>Bacteria</taxon>
        <taxon>Bacillati</taxon>
        <taxon>Actinomycetota</taxon>
        <taxon>Actinomycetes</taxon>
        <taxon>Jiangellales</taxon>
        <taxon>Jiangellaceae</taxon>
        <taxon>Jiangella</taxon>
    </lineage>
</organism>
<dbReference type="STRING" id="419479.SAMN04488563_2600"/>
<name>A0A1H2JE22_9ACTN</name>
<dbReference type="InterPro" id="IPR008928">
    <property type="entry name" value="6-hairpin_glycosidase_sf"/>
</dbReference>
<dbReference type="Pfam" id="PF22422">
    <property type="entry name" value="MGH1-like_GH"/>
    <property type="match status" value="1"/>
</dbReference>
<keyword evidence="3" id="KW-1185">Reference proteome</keyword>
<dbReference type="OrthoDB" id="5165349at2"/>
<evidence type="ECO:0000259" key="1">
    <source>
        <dbReference type="Pfam" id="PF22422"/>
    </source>
</evidence>
<dbReference type="InterPro" id="IPR054491">
    <property type="entry name" value="MGH1-like_GH"/>
</dbReference>
<accession>A0A1H2JE22</accession>
<protein>
    <recommendedName>
        <fullName evidence="1">Mannosylglycerate hydrolase MGH1-like glycoside hydrolase domain-containing protein</fullName>
    </recommendedName>
</protein>
<feature type="domain" description="Mannosylglycerate hydrolase MGH1-like glycoside hydrolase" evidence="1">
    <location>
        <begin position="435"/>
        <end position="618"/>
    </location>
</feature>
<dbReference type="EMBL" id="LT629791">
    <property type="protein sequence ID" value="SDU54704.1"/>
    <property type="molecule type" value="Genomic_DNA"/>
</dbReference>
<proteinExistence type="predicted"/>
<sequence>MRLIPTVDDFTSDPVVQAYDDMVNPPGLTNFLGAVQVDHDITAVRSVNFAPVSHGDTVTGALWIDGRLFRSYGQPVTIQWRPDRVVRSARLGDLTVESTTVTPPGVDGVVVDIVVTNTSEAERAVRLGLSVASTVTQAGPWRVPEPPSEPNALAPLPGRAAILGRATTTAAVSVQGLDAAGARAGDRSLEVDVSLAPGERYRFGYVHVVGTDAEGALAAYDTVVADVPGQVAAARTLWNDTIEAAFTPGNDQFSGHVPTLETSNDALRRLYWWGVLGVIWFRRDSPASHLGRVYDTLMPRYWQATTFIWDFSLSSMIHALLDPVPMRRQIEHWISLDIHRHFGTEWQTGGPAGYWYSVNDYAMIRLVRDYVRWNGEPGFLDVELAAHDVPAKPVAEHVADWATAWEGFRKEHALADYGGIDNLLECVSSYVHEVASLNAANVWCMRAAARIAELRGDDGPADDLRKKADALVSHVGELYVEGQGFWHARQPDGRLLPVRHCYDFTTVGMTIAADLAERRREEMVAFFVRELQTPSWMRALSPYDDDAAFSLRPDHQWNGAYPAWPADAARSLIELGRPDVAAGWLPGLARTANQGPPGQAHFVEEAAEPLNGGAVKSPPQFPYLIDWSCSSAGAWSALVVEGFFGVTPDVDGSLAVRSRLAAVDPGARLRGLRAGGRLVDVDAHGVTDSQGSHSSGVG</sequence>
<evidence type="ECO:0000313" key="2">
    <source>
        <dbReference type="EMBL" id="SDU54704.1"/>
    </source>
</evidence>
<dbReference type="Gene3D" id="1.50.10.10">
    <property type="match status" value="1"/>
</dbReference>
<dbReference type="InterPro" id="IPR012341">
    <property type="entry name" value="6hp_glycosidase-like_sf"/>
</dbReference>